<reference evidence="1" key="1">
    <citation type="submission" date="2022-04" db="EMBL/GenBank/DDBJ databases">
        <authorList>
            <person name="Liu G."/>
        </authorList>
    </citation>
    <scope>NUCLEOTIDE SEQUENCE</scope>
    <source>
        <strain evidence="1">RG22</strain>
    </source>
</reference>
<protein>
    <recommendedName>
        <fullName evidence="3">Lipoprotein</fullName>
    </recommendedName>
</protein>
<dbReference type="Proteomes" id="UP000831485">
    <property type="component" value="Chromosome"/>
</dbReference>
<evidence type="ECO:0000313" key="2">
    <source>
        <dbReference type="Proteomes" id="UP000831485"/>
    </source>
</evidence>
<accession>A0ABY4LMS9</accession>
<dbReference type="RefSeq" id="WP_248647213.1">
    <property type="nucleotide sequence ID" value="NZ_CP096574.1"/>
</dbReference>
<evidence type="ECO:0000313" key="1">
    <source>
        <dbReference type="EMBL" id="UPU37822.1"/>
    </source>
</evidence>
<proteinExistence type="predicted"/>
<dbReference type="EMBL" id="CP096574">
    <property type="protein sequence ID" value="UPU37822.1"/>
    <property type="molecule type" value="Genomic_DNA"/>
</dbReference>
<sequence>MKKFFLLMCCVVICAGCVKTHNARVGQNLVEVGEVEAYKALTYVGGTTNDTIRITADENGNAIMAAGRGSLELVPLPLSQSAREEFRGQLAKMMEWGQIVKKEQIETKKYVGYVNSSTGIGTAVMLSSSFSSSANGETWMTHLEFCEINAFANTRSASPCTKQVDIYLRPQSVESLARELDSVPEYVKKASLSKSKAELLK</sequence>
<evidence type="ECO:0008006" key="3">
    <source>
        <dbReference type="Google" id="ProtNLM"/>
    </source>
</evidence>
<gene>
    <name evidence="1" type="ORF">M1B72_08975</name>
</gene>
<keyword evidence="2" id="KW-1185">Reference proteome</keyword>
<organism evidence="1 2">
    <name type="scientific">Geomonas paludis</name>
    <dbReference type="NCBI Taxonomy" id="2740185"/>
    <lineage>
        <taxon>Bacteria</taxon>
        <taxon>Pseudomonadati</taxon>
        <taxon>Thermodesulfobacteriota</taxon>
        <taxon>Desulfuromonadia</taxon>
        <taxon>Geobacterales</taxon>
        <taxon>Geobacteraceae</taxon>
        <taxon>Geomonas</taxon>
    </lineage>
</organism>
<name>A0ABY4LMS9_9BACT</name>